<dbReference type="EMBL" id="JGVR01000020">
    <property type="protein sequence ID" value="KEZ17687.1"/>
    <property type="molecule type" value="Genomic_DNA"/>
</dbReference>
<comment type="caution">
    <text evidence="5">The sequence shown here is derived from an EMBL/GenBank/DDBJ whole genome shotgun (WGS) entry which is preliminary data.</text>
</comment>
<keyword evidence="2" id="KW-0808">Transferase</keyword>
<evidence type="ECO:0000313" key="5">
    <source>
        <dbReference type="EMBL" id="KEZ17687.1"/>
    </source>
</evidence>
<evidence type="ECO:0000256" key="4">
    <source>
        <dbReference type="ARBA" id="ARBA00047422"/>
    </source>
</evidence>
<dbReference type="SUPFAM" id="SSF53335">
    <property type="entry name" value="S-adenosyl-L-methionine-dependent methyltransferases"/>
    <property type="match status" value="1"/>
</dbReference>
<dbReference type="AlphaFoldDB" id="A0A084EI95"/>
<evidence type="ECO:0000313" key="6">
    <source>
        <dbReference type="Proteomes" id="UP000028534"/>
    </source>
</evidence>
<dbReference type="eggNOG" id="COG0270">
    <property type="taxonomic scope" value="Bacteria"/>
</dbReference>
<proteinExistence type="predicted"/>
<gene>
    <name evidence="5" type="ORF">CP98_03170</name>
</gene>
<evidence type="ECO:0000256" key="1">
    <source>
        <dbReference type="ARBA" id="ARBA00022603"/>
    </source>
</evidence>
<dbReference type="InterPro" id="IPR029063">
    <property type="entry name" value="SAM-dependent_MTases_sf"/>
</dbReference>
<accession>A0A084EI95</accession>
<protein>
    <submittedName>
        <fullName evidence="5">Uncharacterized protein</fullName>
    </submittedName>
</protein>
<dbReference type="GO" id="GO:0032259">
    <property type="term" value="P:methylation"/>
    <property type="evidence" value="ECO:0007669"/>
    <property type="project" value="UniProtKB-KW"/>
</dbReference>
<evidence type="ECO:0000256" key="3">
    <source>
        <dbReference type="ARBA" id="ARBA00022747"/>
    </source>
</evidence>
<comment type="catalytic activity">
    <reaction evidence="4">
        <text>a 2'-deoxycytidine in DNA + S-adenosyl-L-methionine = a 5-methyl-2'-deoxycytidine in DNA + S-adenosyl-L-homocysteine + H(+)</text>
        <dbReference type="Rhea" id="RHEA:13681"/>
        <dbReference type="Rhea" id="RHEA-COMP:11369"/>
        <dbReference type="Rhea" id="RHEA-COMP:11370"/>
        <dbReference type="ChEBI" id="CHEBI:15378"/>
        <dbReference type="ChEBI" id="CHEBI:57856"/>
        <dbReference type="ChEBI" id="CHEBI:59789"/>
        <dbReference type="ChEBI" id="CHEBI:85452"/>
        <dbReference type="ChEBI" id="CHEBI:85454"/>
        <dbReference type="EC" id="2.1.1.37"/>
    </reaction>
</comment>
<dbReference type="GO" id="GO:0009307">
    <property type="term" value="P:DNA restriction-modification system"/>
    <property type="evidence" value="ECO:0007669"/>
    <property type="project" value="UniProtKB-KW"/>
</dbReference>
<dbReference type="InterPro" id="IPR001525">
    <property type="entry name" value="C5_MeTfrase"/>
</dbReference>
<reference evidence="5 6" key="1">
    <citation type="submission" date="2014-03" db="EMBL/GenBank/DDBJ databases">
        <title>Genome sequence of Sphingobium yanoikuyae B1.</title>
        <authorList>
            <person name="Gan H.M."/>
            <person name="Gan H.Y."/>
            <person name="Savka M.A."/>
        </authorList>
    </citation>
    <scope>NUCLEOTIDE SEQUENCE [LARGE SCALE GENOMIC DNA]</scope>
    <source>
        <strain evidence="5 6">B1</strain>
    </source>
</reference>
<dbReference type="GO" id="GO:0003886">
    <property type="term" value="F:DNA (cytosine-5-)-methyltransferase activity"/>
    <property type="evidence" value="ECO:0007669"/>
    <property type="project" value="UniProtKB-EC"/>
</dbReference>
<dbReference type="PATRIC" id="fig|13690.10.peg.3249"/>
<sequence>MRLLDLFCCGGGAGMGYHQAGFDVVGVDIAPQPRYPFEFIQADVLTLDRSFIASFDAIHASPPCQAHSSISRVSGRQEHHVDRIEETRELLEGSGKPWVMENVVGAPLRDPFMLCGTMFGLQTSCGAELRRHRLFETNWFIGLLPSCHHGKATVGVYGGHAHDRRRKTITVTGSTAQQNVVRNRSRLTFPVHEAQRAMGIDWLTMTGLSQAIPPAYTKLIGERMIQHIRSLQIAA</sequence>
<name>A0A084EI95_SPHYA</name>
<dbReference type="Proteomes" id="UP000028534">
    <property type="component" value="Unassembled WGS sequence"/>
</dbReference>
<keyword evidence="1" id="KW-0489">Methyltransferase</keyword>
<evidence type="ECO:0000256" key="2">
    <source>
        <dbReference type="ARBA" id="ARBA00022679"/>
    </source>
</evidence>
<organism evidence="5 6">
    <name type="scientific">Sphingobium yanoikuyae</name>
    <name type="common">Sphingomonas yanoikuyae</name>
    <dbReference type="NCBI Taxonomy" id="13690"/>
    <lineage>
        <taxon>Bacteria</taxon>
        <taxon>Pseudomonadati</taxon>
        <taxon>Pseudomonadota</taxon>
        <taxon>Alphaproteobacteria</taxon>
        <taxon>Sphingomonadales</taxon>
        <taxon>Sphingomonadaceae</taxon>
        <taxon>Sphingobium</taxon>
    </lineage>
</organism>
<dbReference type="Gene3D" id="3.40.50.150">
    <property type="entry name" value="Vaccinia Virus protein VP39"/>
    <property type="match status" value="1"/>
</dbReference>
<keyword evidence="3" id="KW-0680">Restriction system</keyword>
<dbReference type="Pfam" id="PF00145">
    <property type="entry name" value="DNA_methylase"/>
    <property type="match status" value="1"/>
</dbReference>